<reference evidence="1" key="1">
    <citation type="submission" date="2021-06" db="EMBL/GenBank/DDBJ databases">
        <authorList>
            <person name="Kallberg Y."/>
            <person name="Tangrot J."/>
            <person name="Rosling A."/>
        </authorList>
    </citation>
    <scope>NUCLEOTIDE SEQUENCE</scope>
    <source>
        <strain evidence="1">FL130A</strain>
    </source>
</reference>
<organism evidence="1 2">
    <name type="scientific">Ambispora leptoticha</name>
    <dbReference type="NCBI Taxonomy" id="144679"/>
    <lineage>
        <taxon>Eukaryota</taxon>
        <taxon>Fungi</taxon>
        <taxon>Fungi incertae sedis</taxon>
        <taxon>Mucoromycota</taxon>
        <taxon>Glomeromycotina</taxon>
        <taxon>Glomeromycetes</taxon>
        <taxon>Archaeosporales</taxon>
        <taxon>Ambisporaceae</taxon>
        <taxon>Ambispora</taxon>
    </lineage>
</organism>
<dbReference type="Proteomes" id="UP000789508">
    <property type="component" value="Unassembled WGS sequence"/>
</dbReference>
<dbReference type="Gene3D" id="3.90.180.10">
    <property type="entry name" value="Medium-chain alcohol dehydrogenases, catalytic domain"/>
    <property type="match status" value="1"/>
</dbReference>
<name>A0A9N9I0I6_9GLOM</name>
<dbReference type="AlphaFoldDB" id="A0A9N9I0I6"/>
<sequence length="51" mass="5799">MAEFHGYAAFDKESKLSPWSYKPKPLADDEVEVEISHCGSDLHTMSSGWRQ</sequence>
<dbReference type="EMBL" id="CAJVPS010024045">
    <property type="protein sequence ID" value="CAG8715206.1"/>
    <property type="molecule type" value="Genomic_DNA"/>
</dbReference>
<evidence type="ECO:0000313" key="1">
    <source>
        <dbReference type="EMBL" id="CAG8715206.1"/>
    </source>
</evidence>
<evidence type="ECO:0000313" key="2">
    <source>
        <dbReference type="Proteomes" id="UP000789508"/>
    </source>
</evidence>
<proteinExistence type="predicted"/>
<feature type="non-terminal residue" evidence="1">
    <location>
        <position position="51"/>
    </location>
</feature>
<accession>A0A9N9I0I6</accession>
<gene>
    <name evidence="1" type="ORF">ALEPTO_LOCUS12045</name>
</gene>
<comment type="caution">
    <text evidence="1">The sequence shown here is derived from an EMBL/GenBank/DDBJ whole genome shotgun (WGS) entry which is preliminary data.</text>
</comment>
<dbReference type="OrthoDB" id="1879366at2759"/>
<keyword evidence="2" id="KW-1185">Reference proteome</keyword>
<protein>
    <submittedName>
        <fullName evidence="1">12971_t:CDS:1</fullName>
    </submittedName>
</protein>